<dbReference type="Proteomes" id="UP001492380">
    <property type="component" value="Unassembled WGS sequence"/>
</dbReference>
<dbReference type="InterPro" id="IPR029045">
    <property type="entry name" value="ClpP/crotonase-like_dom_sf"/>
</dbReference>
<dbReference type="EMBL" id="JBBWRZ010000001">
    <property type="protein sequence ID" value="KAK8246660.1"/>
    <property type="molecule type" value="Genomic_DNA"/>
</dbReference>
<keyword evidence="4" id="KW-1185">Reference proteome</keyword>
<sequence length="311" mass="34146">MIPNPPPVVIPDSYERVPLKAVKAAPHSPGVIVVTLNRPNKQNAFTLDMMEDLETLYAMFDVDERVKVVVLTGAGRTFCAGADLEIGFSAANEVKRVMDERDSGGRVALAIYRCRKPTIAAMQGSAVGLGMTITLPAAIRIGFEGGKYGFVFARRGITMESCSSFFLPRLIGYSSAMYLLSTGDTYPPNSPHFGHLFQETLPEASAVLPRALELAKNIVQNVSPLASYMNKCLMWHNPGSAESAHLLDSAVLFHMFQARDQQEGVSAFMEKRRPQFQATVEDDAPPNFPWWYEIDTGRRPLAAVPPPKGKL</sequence>
<evidence type="ECO:0000313" key="3">
    <source>
        <dbReference type="EMBL" id="KAK8246660.1"/>
    </source>
</evidence>
<dbReference type="CDD" id="cd06558">
    <property type="entry name" value="crotonase-like"/>
    <property type="match status" value="1"/>
</dbReference>
<dbReference type="SUPFAM" id="SSF52096">
    <property type="entry name" value="ClpP/crotonase"/>
    <property type="match status" value="1"/>
</dbReference>
<name>A0ABR1Z2P2_9PEZI</name>
<evidence type="ECO:0000313" key="4">
    <source>
        <dbReference type="Proteomes" id="UP001492380"/>
    </source>
</evidence>
<organism evidence="3 4">
    <name type="scientific">Phyllosticta capitalensis</name>
    <dbReference type="NCBI Taxonomy" id="121624"/>
    <lineage>
        <taxon>Eukaryota</taxon>
        <taxon>Fungi</taxon>
        <taxon>Dikarya</taxon>
        <taxon>Ascomycota</taxon>
        <taxon>Pezizomycotina</taxon>
        <taxon>Dothideomycetes</taxon>
        <taxon>Dothideomycetes incertae sedis</taxon>
        <taxon>Botryosphaeriales</taxon>
        <taxon>Phyllostictaceae</taxon>
        <taxon>Phyllosticta</taxon>
    </lineage>
</organism>
<dbReference type="PANTHER" id="PTHR43684:SF4">
    <property type="entry name" value="ENOYL-COA HYDRATASE_ISOMERASE FAMILY PROTEIN (AFU_ORTHOLOGUE AFUA_1G01890)"/>
    <property type="match status" value="1"/>
</dbReference>
<proteinExistence type="inferred from homology"/>
<comment type="similarity">
    <text evidence="1">Belongs to the enoyl-CoA hydratase/isomerase family.</text>
</comment>
<dbReference type="PANTHER" id="PTHR43684">
    <property type="match status" value="1"/>
</dbReference>
<keyword evidence="2" id="KW-0843">Virulence</keyword>
<evidence type="ECO:0000256" key="2">
    <source>
        <dbReference type="ARBA" id="ARBA00023026"/>
    </source>
</evidence>
<gene>
    <name evidence="3" type="ORF">HDK90DRAFT_406160</name>
</gene>
<accession>A0ABR1Z2P2</accession>
<reference evidence="3 4" key="1">
    <citation type="submission" date="2024-04" db="EMBL/GenBank/DDBJ databases">
        <title>Phyllosticta paracitricarpa is synonymous to the EU quarantine fungus P. citricarpa based on phylogenomic analyses.</title>
        <authorList>
            <consortium name="Lawrence Berkeley National Laboratory"/>
            <person name="Van Ingen-Buijs V.A."/>
            <person name="Van Westerhoven A.C."/>
            <person name="Haridas S."/>
            <person name="Skiadas P."/>
            <person name="Martin F."/>
            <person name="Groenewald J.Z."/>
            <person name="Crous P.W."/>
            <person name="Seidl M.F."/>
        </authorList>
    </citation>
    <scope>NUCLEOTIDE SEQUENCE [LARGE SCALE GENOMIC DNA]</scope>
    <source>
        <strain evidence="3 4">CBS 123374</strain>
    </source>
</reference>
<protein>
    <submittedName>
        <fullName evidence="3">ClpP/crotonase-like domain-containing protein</fullName>
    </submittedName>
</protein>
<dbReference type="Gene3D" id="1.10.12.10">
    <property type="entry name" value="Lyase 2-enoyl-coa Hydratase, Chain A, domain 2"/>
    <property type="match status" value="1"/>
</dbReference>
<dbReference type="InterPro" id="IPR001753">
    <property type="entry name" value="Enoyl-CoA_hydra/iso"/>
</dbReference>
<dbReference type="Pfam" id="PF00378">
    <property type="entry name" value="ECH_1"/>
    <property type="match status" value="1"/>
</dbReference>
<dbReference type="InterPro" id="IPR051053">
    <property type="entry name" value="ECH/Chromodomain_protein"/>
</dbReference>
<comment type="caution">
    <text evidence="3">The sequence shown here is derived from an EMBL/GenBank/DDBJ whole genome shotgun (WGS) entry which is preliminary data.</text>
</comment>
<dbReference type="Gene3D" id="3.90.226.10">
    <property type="entry name" value="2-enoyl-CoA Hydratase, Chain A, domain 1"/>
    <property type="match status" value="1"/>
</dbReference>
<evidence type="ECO:0000256" key="1">
    <source>
        <dbReference type="ARBA" id="ARBA00005254"/>
    </source>
</evidence>
<dbReference type="InterPro" id="IPR014748">
    <property type="entry name" value="Enoyl-CoA_hydra_C"/>
</dbReference>